<evidence type="ECO:0000313" key="3">
    <source>
        <dbReference type="EMBL" id="CAB4797364.1"/>
    </source>
</evidence>
<dbReference type="EMBL" id="CAFAAR010000012">
    <property type="protein sequence ID" value="CAB4797364.1"/>
    <property type="molecule type" value="Genomic_DNA"/>
</dbReference>
<name>A0A6J6XNW8_9ZZZZ</name>
<feature type="transmembrane region" description="Helical" evidence="1">
    <location>
        <begin position="291"/>
        <end position="310"/>
    </location>
</feature>
<proteinExistence type="predicted"/>
<sequence>MTVLIPLRNESHNVVGLIESLKKQVGVPGLNFILINDNSTDNTPQLITASILGDKRFQMLNGNELPPGWLGKPFALEQGRIASQAEMIVTVDADVRLKPHAIAASLDLMATNNFDFLSPYPQQIATSWSERLIQPLLQWSWMATVPLRIAERSTNPAFAVANGQFFLVKSSSLAKIGGFAAIKNEVLDDIHLVRHFLRTGFHGSVANGSSIAQCQMYSSWGQLRDGYGKSLRVAFGGVLGSVGAACFLLLSGLIPFVYALNGFLAGLIGYVLIVLSRLISALANKSRIRDAVFHPLSILVLLYLLARSWWRRGTIEWKGRTV</sequence>
<organism evidence="3">
    <name type="scientific">freshwater metagenome</name>
    <dbReference type="NCBI Taxonomy" id="449393"/>
    <lineage>
        <taxon>unclassified sequences</taxon>
        <taxon>metagenomes</taxon>
        <taxon>ecological metagenomes</taxon>
    </lineage>
</organism>
<dbReference type="PANTHER" id="PTHR43646:SF3">
    <property type="entry name" value="SLR1566 PROTEIN"/>
    <property type="match status" value="1"/>
</dbReference>
<dbReference type="InterPro" id="IPR001173">
    <property type="entry name" value="Glyco_trans_2-like"/>
</dbReference>
<dbReference type="InterPro" id="IPR029044">
    <property type="entry name" value="Nucleotide-diphossugar_trans"/>
</dbReference>
<keyword evidence="1" id="KW-0472">Membrane</keyword>
<feature type="transmembrane region" description="Helical" evidence="1">
    <location>
        <begin position="256"/>
        <end position="279"/>
    </location>
</feature>
<dbReference type="Gene3D" id="3.90.550.10">
    <property type="entry name" value="Spore Coat Polysaccharide Biosynthesis Protein SpsA, Chain A"/>
    <property type="match status" value="1"/>
</dbReference>
<dbReference type="SUPFAM" id="SSF53448">
    <property type="entry name" value="Nucleotide-diphospho-sugar transferases"/>
    <property type="match status" value="1"/>
</dbReference>
<keyword evidence="1" id="KW-1133">Transmembrane helix</keyword>
<reference evidence="3" key="1">
    <citation type="submission" date="2020-05" db="EMBL/GenBank/DDBJ databases">
        <authorList>
            <person name="Chiriac C."/>
            <person name="Salcher M."/>
            <person name="Ghai R."/>
            <person name="Kavagutti S V."/>
        </authorList>
    </citation>
    <scope>NUCLEOTIDE SEQUENCE</scope>
</reference>
<feature type="domain" description="Glycosyltransferase 2-like" evidence="2">
    <location>
        <begin position="2"/>
        <end position="176"/>
    </location>
</feature>
<keyword evidence="1" id="KW-0812">Transmembrane</keyword>
<dbReference type="AlphaFoldDB" id="A0A6J6XNW8"/>
<evidence type="ECO:0000259" key="2">
    <source>
        <dbReference type="Pfam" id="PF00535"/>
    </source>
</evidence>
<dbReference type="Pfam" id="PF00535">
    <property type="entry name" value="Glycos_transf_2"/>
    <property type="match status" value="1"/>
</dbReference>
<dbReference type="PANTHER" id="PTHR43646">
    <property type="entry name" value="GLYCOSYLTRANSFERASE"/>
    <property type="match status" value="1"/>
</dbReference>
<gene>
    <name evidence="3" type="ORF">UFOPK3056_00270</name>
</gene>
<evidence type="ECO:0000256" key="1">
    <source>
        <dbReference type="SAM" id="Phobius"/>
    </source>
</evidence>
<protein>
    <submittedName>
        <fullName evidence="3">Unannotated protein</fullName>
    </submittedName>
</protein>
<accession>A0A6J6XNW8</accession>
<feature type="transmembrane region" description="Helical" evidence="1">
    <location>
        <begin position="231"/>
        <end position="250"/>
    </location>
</feature>